<accession>A0A443S215</accession>
<dbReference type="SUPFAM" id="SSF53850">
    <property type="entry name" value="Periplasmic binding protein-like II"/>
    <property type="match status" value="1"/>
</dbReference>
<reference evidence="1 2" key="1">
    <citation type="journal article" date="2018" name="Gigascience">
        <title>Genomes of trombidid mites reveal novel predicted allergens and laterally-transferred genes associated with secondary metabolism.</title>
        <authorList>
            <person name="Dong X."/>
            <person name="Chaisiri K."/>
            <person name="Xia D."/>
            <person name="Armstrong S.D."/>
            <person name="Fang Y."/>
            <person name="Donnelly M.J."/>
            <person name="Kadowaki T."/>
            <person name="McGarry J.W."/>
            <person name="Darby A.C."/>
            <person name="Makepeace B.L."/>
        </authorList>
    </citation>
    <scope>NUCLEOTIDE SEQUENCE [LARGE SCALE GENOMIC DNA]</scope>
    <source>
        <strain evidence="1">UoL-UT</strain>
    </source>
</reference>
<proteinExistence type="predicted"/>
<dbReference type="Proteomes" id="UP000288716">
    <property type="component" value="Unassembled WGS sequence"/>
</dbReference>
<comment type="caution">
    <text evidence="1">The sequence shown here is derived from an EMBL/GenBank/DDBJ whole genome shotgun (WGS) entry which is preliminary data.</text>
</comment>
<dbReference type="VEuPathDB" id="VectorBase:LDEU010485"/>
<organism evidence="1 2">
    <name type="scientific">Leptotrombidium deliense</name>
    <dbReference type="NCBI Taxonomy" id="299467"/>
    <lineage>
        <taxon>Eukaryota</taxon>
        <taxon>Metazoa</taxon>
        <taxon>Ecdysozoa</taxon>
        <taxon>Arthropoda</taxon>
        <taxon>Chelicerata</taxon>
        <taxon>Arachnida</taxon>
        <taxon>Acari</taxon>
        <taxon>Acariformes</taxon>
        <taxon>Trombidiformes</taxon>
        <taxon>Prostigmata</taxon>
        <taxon>Anystina</taxon>
        <taxon>Parasitengona</taxon>
        <taxon>Trombiculoidea</taxon>
        <taxon>Trombiculidae</taxon>
        <taxon>Leptotrombidium</taxon>
    </lineage>
</organism>
<protein>
    <submittedName>
        <fullName evidence="1">Uncharacterized protein</fullName>
    </submittedName>
</protein>
<dbReference type="EMBL" id="NCKV01011748">
    <property type="protein sequence ID" value="RWS21555.1"/>
    <property type="molecule type" value="Genomic_DNA"/>
</dbReference>
<evidence type="ECO:0000313" key="2">
    <source>
        <dbReference type="Proteomes" id="UP000288716"/>
    </source>
</evidence>
<dbReference type="AlphaFoldDB" id="A0A443S215"/>
<name>A0A443S215_9ACAR</name>
<keyword evidence="2" id="KW-1185">Reference proteome</keyword>
<evidence type="ECO:0000313" key="1">
    <source>
        <dbReference type="EMBL" id="RWS21555.1"/>
    </source>
</evidence>
<gene>
    <name evidence="1" type="ORF">B4U80_14134</name>
</gene>
<sequence length="254" mass="28572">MVNNGKLVITRPLLYIKYIENYKAMGFNVTLVLAESAGVSSVNDTYSGIYGKLQSGEADCGFLHVPLGLGNDVVSFTTTITESSFVILSFTKKVKMKQWDILYSINIFSVNTELCIFINPPTIESLHDILKHNYTLCFCKFFNLHPYFRNNVTAIQGLIWNRAKQFGLEKTVISFAKIGKAFDAGRSMLRSHSVLLIPQFVYSILVAYGCISKTRNEKKSFISTFPKIDNEFAISVDLGHKITEVAQLFVDSFI</sequence>